<evidence type="ECO:0000259" key="5">
    <source>
        <dbReference type="PROSITE" id="PS50893"/>
    </source>
</evidence>
<sequence length="247" mass="27540">MQAKPLNALFPLIPFPPFPPKKMIQTINLQKLFATEEVETTALNGINMDVRDGEFVAIMGPSGCGKSTLLNILGLLDNPSDGQYNFYGTEVSRLSERQRAELRKGSIGFVFQSFNLIDELTVYENVELPLLYLKTPADERKVRVEAALNRMNIMHRRNHFPQQLSGGQQQRTAIARAVVAKPKLILADEPTGNLDSKNGEEVMKLLGELNDEGTTIIMVTHSPYDAGFAHRTVNLFDGKVVTENIRV</sequence>
<keyword evidence="7" id="KW-1185">Reference proteome</keyword>
<dbReference type="HOGENOM" id="CLU_000604_1_22_10"/>
<dbReference type="eggNOG" id="COG1136">
    <property type="taxonomic scope" value="Bacteria"/>
</dbReference>
<organism evidence="6 7">
    <name type="scientific">Fibrella aestuarina BUZ 2</name>
    <dbReference type="NCBI Taxonomy" id="1166018"/>
    <lineage>
        <taxon>Bacteria</taxon>
        <taxon>Pseudomonadati</taxon>
        <taxon>Bacteroidota</taxon>
        <taxon>Cytophagia</taxon>
        <taxon>Cytophagales</taxon>
        <taxon>Spirosomataceae</taxon>
        <taxon>Fibrella</taxon>
    </lineage>
</organism>
<dbReference type="PROSITE" id="PS50893">
    <property type="entry name" value="ABC_TRANSPORTER_2"/>
    <property type="match status" value="1"/>
</dbReference>
<dbReference type="EMBL" id="HE796683">
    <property type="protein sequence ID" value="CCH03384.1"/>
    <property type="molecule type" value="Genomic_DNA"/>
</dbReference>
<dbReference type="FunFam" id="3.40.50.300:FF:000032">
    <property type="entry name" value="Export ABC transporter ATP-binding protein"/>
    <property type="match status" value="1"/>
</dbReference>
<proteinExistence type="inferred from homology"/>
<dbReference type="GO" id="GO:0098796">
    <property type="term" value="C:membrane protein complex"/>
    <property type="evidence" value="ECO:0007669"/>
    <property type="project" value="UniProtKB-ARBA"/>
</dbReference>
<keyword evidence="2" id="KW-0547">Nucleotide-binding</keyword>
<dbReference type="InterPro" id="IPR017911">
    <property type="entry name" value="MacB-like_ATP-bd"/>
</dbReference>
<dbReference type="Proteomes" id="UP000011058">
    <property type="component" value="Chromosome"/>
</dbReference>
<reference evidence="6 7" key="1">
    <citation type="journal article" date="2012" name="J. Bacteriol.">
        <title>Genome Sequence of Fibrella aestuarina BUZ 2T, a Filamentous Marine Bacterium.</title>
        <authorList>
            <person name="Filippini M."/>
            <person name="Qi W."/>
            <person name="Blom J."/>
            <person name="Goesmann A."/>
            <person name="Smits T.H."/>
            <person name="Bagheri H.C."/>
        </authorList>
    </citation>
    <scope>NUCLEOTIDE SEQUENCE [LARGE SCALE GENOMIC DNA]</scope>
    <source>
        <strain evidence="7">BUZ 2T</strain>
    </source>
</reference>
<dbReference type="SMART" id="SM00382">
    <property type="entry name" value="AAA"/>
    <property type="match status" value="1"/>
</dbReference>
<keyword evidence="3" id="KW-0067">ATP-binding</keyword>
<gene>
    <name evidence="6" type="ORF">FAES_5385</name>
</gene>
<evidence type="ECO:0000256" key="1">
    <source>
        <dbReference type="ARBA" id="ARBA00022448"/>
    </source>
</evidence>
<dbReference type="Pfam" id="PF00005">
    <property type="entry name" value="ABC_tran"/>
    <property type="match status" value="1"/>
</dbReference>
<dbReference type="KEGG" id="fae:FAES_5385"/>
<evidence type="ECO:0000313" key="7">
    <source>
        <dbReference type="Proteomes" id="UP000011058"/>
    </source>
</evidence>
<evidence type="ECO:0000256" key="3">
    <source>
        <dbReference type="ARBA" id="ARBA00022840"/>
    </source>
</evidence>
<dbReference type="PANTHER" id="PTHR24220">
    <property type="entry name" value="IMPORT ATP-BINDING PROTEIN"/>
    <property type="match status" value="1"/>
</dbReference>
<feature type="domain" description="ABC transporter" evidence="5">
    <location>
        <begin position="24"/>
        <end position="247"/>
    </location>
</feature>
<dbReference type="GO" id="GO:0005886">
    <property type="term" value="C:plasma membrane"/>
    <property type="evidence" value="ECO:0007669"/>
    <property type="project" value="TreeGrafter"/>
</dbReference>
<dbReference type="GO" id="GO:0016887">
    <property type="term" value="F:ATP hydrolysis activity"/>
    <property type="evidence" value="ECO:0007669"/>
    <property type="project" value="InterPro"/>
</dbReference>
<evidence type="ECO:0000256" key="4">
    <source>
        <dbReference type="ARBA" id="ARBA00038388"/>
    </source>
</evidence>
<dbReference type="CDD" id="cd03255">
    <property type="entry name" value="ABC_MJ0796_LolCDE_FtsE"/>
    <property type="match status" value="1"/>
</dbReference>
<dbReference type="Gene3D" id="3.40.50.300">
    <property type="entry name" value="P-loop containing nucleotide triphosphate hydrolases"/>
    <property type="match status" value="1"/>
</dbReference>
<dbReference type="STRING" id="1166018.FAES_5385"/>
<dbReference type="InterPro" id="IPR003593">
    <property type="entry name" value="AAA+_ATPase"/>
</dbReference>
<dbReference type="PANTHER" id="PTHR24220:SF648">
    <property type="entry name" value="ABC TRANSPORTER ATP-BINDING PROTEIN YTRE"/>
    <property type="match status" value="1"/>
</dbReference>
<dbReference type="AlphaFoldDB" id="I0KGY1"/>
<name>I0KGY1_9BACT</name>
<dbReference type="InterPro" id="IPR027417">
    <property type="entry name" value="P-loop_NTPase"/>
</dbReference>
<dbReference type="GO" id="GO:0005524">
    <property type="term" value="F:ATP binding"/>
    <property type="evidence" value="ECO:0007669"/>
    <property type="project" value="UniProtKB-KW"/>
</dbReference>
<protein>
    <submittedName>
        <fullName evidence="6">ABC transporter related protein</fullName>
    </submittedName>
</protein>
<dbReference type="SUPFAM" id="SSF52540">
    <property type="entry name" value="P-loop containing nucleoside triphosphate hydrolases"/>
    <property type="match status" value="1"/>
</dbReference>
<dbReference type="InterPro" id="IPR015854">
    <property type="entry name" value="ABC_transpr_LolD-like"/>
</dbReference>
<accession>I0KGY1</accession>
<evidence type="ECO:0000313" key="6">
    <source>
        <dbReference type="EMBL" id="CCH03384.1"/>
    </source>
</evidence>
<dbReference type="PATRIC" id="fig|1166018.3.peg.2361"/>
<comment type="similarity">
    <text evidence="4">Belongs to the ABC transporter superfamily. Macrolide exporter (TC 3.A.1.122) family.</text>
</comment>
<dbReference type="InterPro" id="IPR003439">
    <property type="entry name" value="ABC_transporter-like_ATP-bd"/>
</dbReference>
<evidence type="ECO:0000256" key="2">
    <source>
        <dbReference type="ARBA" id="ARBA00022741"/>
    </source>
</evidence>
<keyword evidence="1" id="KW-0813">Transport</keyword>
<dbReference type="GO" id="GO:0022857">
    <property type="term" value="F:transmembrane transporter activity"/>
    <property type="evidence" value="ECO:0007669"/>
    <property type="project" value="TreeGrafter"/>
</dbReference>